<dbReference type="Proteomes" id="UP000565155">
    <property type="component" value="Unassembled WGS sequence"/>
</dbReference>
<sequence>MNNVNIRLECLRPAEQWSRPTGEEIREVLRLAGLTGSQAAKKLGLGPSGSRTVRRWTGEESNIPYSAWGQLCYLAGLGVIWK</sequence>
<evidence type="ECO:0000313" key="2">
    <source>
        <dbReference type="EMBL" id="NMR75813.1"/>
    </source>
</evidence>
<dbReference type="AlphaFoldDB" id="A0A510BQQ9"/>
<reference evidence="1" key="1">
    <citation type="submission" date="2018-06" db="EMBL/GenBank/DDBJ databases">
        <title>Genetic characterization of a blaCTX-M-14-carrying plasmid in Vibrio alginolyticus.</title>
        <authorList>
            <person name="Zheng Z."/>
            <person name="Li R."/>
            <person name="Chen S."/>
        </authorList>
    </citation>
    <scope>NUCLEOTIDE SEQUENCE</scope>
    <source>
        <strain evidence="1">Vb1636</strain>
        <plasmid evidence="1">pVb1636</plasmid>
    </source>
</reference>
<proteinExistence type="predicted"/>
<organism evidence="1">
    <name type="scientific">Vibrio alginolyticus</name>
    <dbReference type="NCBI Taxonomy" id="663"/>
    <lineage>
        <taxon>Bacteria</taxon>
        <taxon>Pseudomonadati</taxon>
        <taxon>Pseudomonadota</taxon>
        <taxon>Gammaproteobacteria</taxon>
        <taxon>Vibrionales</taxon>
        <taxon>Vibrionaceae</taxon>
        <taxon>Vibrio</taxon>
    </lineage>
</organism>
<dbReference type="EMBL" id="MH548371">
    <property type="protein sequence ID" value="AXQ85588.1"/>
    <property type="molecule type" value="Genomic_DNA"/>
</dbReference>
<evidence type="ECO:0000313" key="3">
    <source>
        <dbReference type="Proteomes" id="UP000565155"/>
    </source>
</evidence>
<accession>A0A510BQQ9</accession>
<reference evidence="2 3" key="2">
    <citation type="submission" date="2020-04" db="EMBL/GenBank/DDBJ databases">
        <title>Whole-genome sequencing of Vibrio spp. from China reveals different genetic environments of blaCTX-M-14 among diverse lineages.</title>
        <authorList>
            <person name="Zheng Z."/>
            <person name="Ye L."/>
            <person name="Chen S."/>
        </authorList>
    </citation>
    <scope>NUCLEOTIDE SEQUENCE [LARGE SCALE GENOMIC DNA]</scope>
    <source>
        <strain evidence="2 3">Vb1636</strain>
    </source>
</reference>
<evidence type="ECO:0000313" key="1">
    <source>
        <dbReference type="EMBL" id="AXQ85588.1"/>
    </source>
</evidence>
<keyword evidence="1" id="KW-0614">Plasmid</keyword>
<gene>
    <name evidence="1" type="primary">korC</name>
    <name evidence="2" type="ORF">HKB35_19565</name>
</gene>
<protein>
    <submittedName>
        <fullName evidence="1">KorC protein</fullName>
    </submittedName>
    <submittedName>
        <fullName evidence="2">Transcriptional regulator</fullName>
    </submittedName>
</protein>
<geneLocation type="plasmid" evidence="1">
    <name>pVb1636</name>
</geneLocation>
<name>A0A510BQQ9_VIBAL</name>
<dbReference type="RefSeq" id="WP_169629004.1">
    <property type="nucleotide sequence ID" value="NZ_JABCMA010000029.1"/>
</dbReference>
<dbReference type="EMBL" id="JABCMA010000029">
    <property type="protein sequence ID" value="NMR75813.1"/>
    <property type="molecule type" value="Genomic_DNA"/>
</dbReference>